<dbReference type="STRING" id="59843.A3958_00525"/>
<keyword evidence="1" id="KW-1133">Transmembrane helix</keyword>
<feature type="transmembrane region" description="Helical" evidence="1">
    <location>
        <begin position="6"/>
        <end position="26"/>
    </location>
</feature>
<dbReference type="AlphaFoldDB" id="A0A163ERG3"/>
<name>A0A163ERG3_9BACL</name>
<keyword evidence="1" id="KW-0812">Transmembrane</keyword>
<dbReference type="OrthoDB" id="2942251at2"/>
<dbReference type="RefSeq" id="WP_063480146.1">
    <property type="nucleotide sequence ID" value="NZ_CP147845.1"/>
</dbReference>
<sequence length="120" mass="13290">MKPLNYSALISSLIIGISIVAASFILQGAEDSKYVPAVTEGADSVQTDPPLMTLEQTAEFLNLTEYQVKSIISSDNALREQGASEGMPFPYIVVQNEMYVSKLGLISWLDEATRNRRRFE</sequence>
<dbReference type="EMBL" id="LWMH01000002">
    <property type="protein sequence ID" value="KZS43967.1"/>
    <property type="molecule type" value="Genomic_DNA"/>
</dbReference>
<evidence type="ECO:0000313" key="2">
    <source>
        <dbReference type="EMBL" id="KZS43967.1"/>
    </source>
</evidence>
<gene>
    <name evidence="2" type="ORF">AWU65_28240</name>
</gene>
<accession>A0A163ERG3</accession>
<proteinExistence type="predicted"/>
<evidence type="ECO:0000313" key="3">
    <source>
        <dbReference type="Proteomes" id="UP000076796"/>
    </source>
</evidence>
<protein>
    <submittedName>
        <fullName evidence="2">Uncharacterized protein</fullName>
    </submittedName>
</protein>
<evidence type="ECO:0000256" key="1">
    <source>
        <dbReference type="SAM" id="Phobius"/>
    </source>
</evidence>
<keyword evidence="3" id="KW-1185">Reference proteome</keyword>
<organism evidence="2 3">
    <name type="scientific">Paenibacillus glucanolyticus</name>
    <dbReference type="NCBI Taxonomy" id="59843"/>
    <lineage>
        <taxon>Bacteria</taxon>
        <taxon>Bacillati</taxon>
        <taxon>Bacillota</taxon>
        <taxon>Bacilli</taxon>
        <taxon>Bacillales</taxon>
        <taxon>Paenibacillaceae</taxon>
        <taxon>Paenibacillus</taxon>
    </lineage>
</organism>
<keyword evidence="1" id="KW-0472">Membrane</keyword>
<dbReference type="Proteomes" id="UP000076796">
    <property type="component" value="Unassembled WGS sequence"/>
</dbReference>
<comment type="caution">
    <text evidence="2">The sequence shown here is derived from an EMBL/GenBank/DDBJ whole genome shotgun (WGS) entry which is preliminary data.</text>
</comment>
<dbReference type="GeneID" id="97554465"/>
<reference evidence="2" key="1">
    <citation type="journal article" date="2016" name="Genome Announc.">
        <title>Draft genomes of two strains of Paenibacillus glucanolyticus with capability to degrade lignocellulose.</title>
        <authorList>
            <person name="Mathews S.L."/>
            <person name="Pawlak J."/>
            <person name="Grunden A.M."/>
        </authorList>
    </citation>
    <scope>NUCLEOTIDE SEQUENCE [LARGE SCALE GENOMIC DNA]</scope>
    <source>
        <strain evidence="2">SLM1</strain>
    </source>
</reference>